<proteinExistence type="predicted"/>
<comment type="caution">
    <text evidence="3">The sequence shown here is derived from an EMBL/GenBank/DDBJ whole genome shotgun (WGS) entry which is preliminary data.</text>
</comment>
<dbReference type="PANTHER" id="PTHR43798:SF33">
    <property type="entry name" value="HYDROLASE, PUTATIVE (AFU_ORTHOLOGUE AFUA_2G14860)-RELATED"/>
    <property type="match status" value="1"/>
</dbReference>
<organism evidence="3 4">
    <name type="scientific">Rathayibacter caricis DSM 15933</name>
    <dbReference type="NCBI Taxonomy" id="1328867"/>
    <lineage>
        <taxon>Bacteria</taxon>
        <taxon>Bacillati</taxon>
        <taxon>Actinomycetota</taxon>
        <taxon>Actinomycetes</taxon>
        <taxon>Micrococcales</taxon>
        <taxon>Microbacteriaceae</taxon>
        <taxon>Rathayibacter</taxon>
    </lineage>
</organism>
<accession>A0A2T4UR90</accession>
<evidence type="ECO:0000259" key="2">
    <source>
        <dbReference type="Pfam" id="PF00561"/>
    </source>
</evidence>
<feature type="domain" description="AB hydrolase-1" evidence="2">
    <location>
        <begin position="30"/>
        <end position="129"/>
    </location>
</feature>
<dbReference type="PRINTS" id="PR00111">
    <property type="entry name" value="ABHYDROLASE"/>
</dbReference>
<dbReference type="RefSeq" id="WP_107573831.1">
    <property type="nucleotide sequence ID" value="NZ_PZPL01000001.1"/>
</dbReference>
<protein>
    <submittedName>
        <fullName evidence="3">Alpha/beta hydrolase</fullName>
    </submittedName>
</protein>
<evidence type="ECO:0000313" key="3">
    <source>
        <dbReference type="EMBL" id="PTL72046.1"/>
    </source>
</evidence>
<evidence type="ECO:0000313" key="4">
    <source>
        <dbReference type="Proteomes" id="UP000241085"/>
    </source>
</evidence>
<reference evidence="3 4" key="1">
    <citation type="submission" date="2018-03" db="EMBL/GenBank/DDBJ databases">
        <title>Bacteriophage NCPPB3778 and a type I-E CRISPR drive the evolution of the US Biological Select Agent, Rathayibacter toxicus.</title>
        <authorList>
            <person name="Davis E.W.II."/>
            <person name="Tabima J.F."/>
            <person name="Weisberg A.J."/>
            <person name="Dantas Lopes L."/>
            <person name="Wiseman M.S."/>
            <person name="Wiseman M.S."/>
            <person name="Pupko T."/>
            <person name="Belcher M.S."/>
            <person name="Sechler A.J."/>
            <person name="Tancos M.A."/>
            <person name="Schroeder B.K."/>
            <person name="Murray T.D."/>
            <person name="Luster D.G."/>
            <person name="Schneider W.L."/>
            <person name="Rogers E."/>
            <person name="Andreote F.D."/>
            <person name="Grunwald N.J."/>
            <person name="Putnam M.L."/>
            <person name="Chang J.H."/>
        </authorList>
    </citation>
    <scope>NUCLEOTIDE SEQUENCE [LARGE SCALE GENOMIC DNA]</scope>
    <source>
        <strain evidence="3 4">DSM 15933</strain>
    </source>
</reference>
<dbReference type="GO" id="GO:0016787">
    <property type="term" value="F:hydrolase activity"/>
    <property type="evidence" value="ECO:0007669"/>
    <property type="project" value="UniProtKB-KW"/>
</dbReference>
<keyword evidence="3" id="KW-0378">Hydrolase</keyword>
<evidence type="ECO:0000256" key="1">
    <source>
        <dbReference type="SAM" id="MobiDB-lite"/>
    </source>
</evidence>
<dbReference type="InterPro" id="IPR000073">
    <property type="entry name" value="AB_hydrolase_1"/>
</dbReference>
<dbReference type="Pfam" id="PF00561">
    <property type="entry name" value="Abhydrolase_1"/>
    <property type="match status" value="1"/>
</dbReference>
<dbReference type="SUPFAM" id="SSF53474">
    <property type="entry name" value="alpha/beta-Hydrolases"/>
    <property type="match status" value="1"/>
</dbReference>
<dbReference type="EMBL" id="PZPL01000001">
    <property type="protein sequence ID" value="PTL72046.1"/>
    <property type="molecule type" value="Genomic_DNA"/>
</dbReference>
<dbReference type="InterPro" id="IPR050266">
    <property type="entry name" value="AB_hydrolase_sf"/>
</dbReference>
<dbReference type="Proteomes" id="UP000241085">
    <property type="component" value="Unassembled WGS sequence"/>
</dbReference>
<feature type="region of interest" description="Disordered" evidence="1">
    <location>
        <begin position="250"/>
        <end position="276"/>
    </location>
</feature>
<dbReference type="GO" id="GO:0016020">
    <property type="term" value="C:membrane"/>
    <property type="evidence" value="ECO:0007669"/>
    <property type="project" value="TreeGrafter"/>
</dbReference>
<name>A0A2T4UR90_9MICO</name>
<dbReference type="PANTHER" id="PTHR43798">
    <property type="entry name" value="MONOACYLGLYCEROL LIPASE"/>
    <property type="match status" value="1"/>
</dbReference>
<dbReference type="Gene3D" id="3.40.50.1820">
    <property type="entry name" value="alpha/beta hydrolase"/>
    <property type="match status" value="1"/>
</dbReference>
<keyword evidence="4" id="KW-1185">Reference proteome</keyword>
<sequence length="276" mass="29557">MPHRDPAVHHEVDGVQLRSYAVGPLDAPRTFVLLHGIGMSHRTFSRLVAPLRRHGRVVAVDLAGFGANRSPKRRVGIADHARFVARVLEDRGVTRAIAVGHSMGTQVAVELAALVPDVVEGVVLIGPVVDPQRPGAVRQGLALARDCLGEPIGVDALVLGDYVRGGIGWYLRQLPEMLHHPIVERAAVLAQPVLIVRGHDDPIGTRDWCTRLADACSDARVIELGRSRHVVPRTEPEELARELGRFAAAIGTPPAAPGESTAEASPETAPVVEAVR</sequence>
<gene>
    <name evidence="3" type="ORF">C1I63_03790</name>
</gene>
<dbReference type="InterPro" id="IPR029058">
    <property type="entry name" value="AB_hydrolase_fold"/>
</dbReference>
<dbReference type="AlphaFoldDB" id="A0A2T4UR90"/>